<feature type="compositionally biased region" description="Basic residues" evidence="1">
    <location>
        <begin position="1"/>
        <end position="16"/>
    </location>
</feature>
<feature type="non-terminal residue" evidence="2">
    <location>
        <position position="60"/>
    </location>
</feature>
<sequence>MAKKKGKPAKRGKGGRGGRGGKGYGALLSGNKFVEQGKIDEYCSMLGDILDRWTQNLKLE</sequence>
<proteinExistence type="predicted"/>
<evidence type="ECO:0000256" key="1">
    <source>
        <dbReference type="SAM" id="MobiDB-lite"/>
    </source>
</evidence>
<accession>X1QY00</accession>
<name>X1QY00_9ZZZZ</name>
<evidence type="ECO:0000313" key="2">
    <source>
        <dbReference type="EMBL" id="GAI73153.1"/>
    </source>
</evidence>
<dbReference type="EMBL" id="BARW01012699">
    <property type="protein sequence ID" value="GAI73153.1"/>
    <property type="molecule type" value="Genomic_DNA"/>
</dbReference>
<feature type="region of interest" description="Disordered" evidence="1">
    <location>
        <begin position="1"/>
        <end position="25"/>
    </location>
</feature>
<dbReference type="AlphaFoldDB" id="X1QY00"/>
<organism evidence="2">
    <name type="scientific">marine sediment metagenome</name>
    <dbReference type="NCBI Taxonomy" id="412755"/>
    <lineage>
        <taxon>unclassified sequences</taxon>
        <taxon>metagenomes</taxon>
        <taxon>ecological metagenomes</taxon>
    </lineage>
</organism>
<comment type="caution">
    <text evidence="2">The sequence shown here is derived from an EMBL/GenBank/DDBJ whole genome shotgun (WGS) entry which is preliminary data.</text>
</comment>
<reference evidence="2" key="1">
    <citation type="journal article" date="2014" name="Front. Microbiol.">
        <title>High frequency of phylogenetically diverse reductive dehalogenase-homologous genes in deep subseafloor sedimentary metagenomes.</title>
        <authorList>
            <person name="Kawai M."/>
            <person name="Futagami T."/>
            <person name="Toyoda A."/>
            <person name="Takaki Y."/>
            <person name="Nishi S."/>
            <person name="Hori S."/>
            <person name="Arai W."/>
            <person name="Tsubouchi T."/>
            <person name="Morono Y."/>
            <person name="Uchiyama I."/>
            <person name="Ito T."/>
            <person name="Fujiyama A."/>
            <person name="Inagaki F."/>
            <person name="Takami H."/>
        </authorList>
    </citation>
    <scope>NUCLEOTIDE SEQUENCE</scope>
    <source>
        <strain evidence="2">Expedition CK06-06</strain>
    </source>
</reference>
<gene>
    <name evidence="2" type="ORF">S12H4_23763</name>
</gene>
<protein>
    <submittedName>
        <fullName evidence="2">Uncharacterized protein</fullName>
    </submittedName>
</protein>